<proteinExistence type="predicted"/>
<dbReference type="AlphaFoldDB" id="A0A2W2F656"/>
<evidence type="ECO:0000313" key="4">
    <source>
        <dbReference type="Proteomes" id="UP000248924"/>
    </source>
</evidence>
<sequence>MTNDIENRLGRGLRELADVPVPAGLAEGALARARRARRAYAVTTGLAAVAATGAIAAPFLLSPGGGAESAQFGAPPPDPVTAPPLSPTTAPGPVGSAAPDDCVEATRVTGDTKQVAPGNWPEYVRIVMDRLPEGKNWVMQSGYGPCRPSTQDMSNAYSVINLGPNREDGGHLTLYLDDGTHQPMLRDCAEVEAAAARKGADGNRRGEVALCTKGTASTPLFYAINDSYGQLVAGAVWADGRAVWMESIPNPGEPLPVDVDGLRVVVTDRELVDQLG</sequence>
<protein>
    <submittedName>
        <fullName evidence="3">Uncharacterized protein</fullName>
    </submittedName>
</protein>
<keyword evidence="2" id="KW-1133">Transmembrane helix</keyword>
<organism evidence="3 4">
    <name type="scientific">Micromonospora craterilacus</name>
    <dbReference type="NCBI Taxonomy" id="1655439"/>
    <lineage>
        <taxon>Bacteria</taxon>
        <taxon>Bacillati</taxon>
        <taxon>Actinomycetota</taxon>
        <taxon>Actinomycetes</taxon>
        <taxon>Micromonosporales</taxon>
        <taxon>Micromonosporaceae</taxon>
        <taxon>Micromonospora</taxon>
    </lineage>
</organism>
<dbReference type="Proteomes" id="UP000248924">
    <property type="component" value="Unassembled WGS sequence"/>
</dbReference>
<accession>A0A2W2F656</accession>
<reference evidence="3 4" key="1">
    <citation type="submission" date="2018-01" db="EMBL/GenBank/DDBJ databases">
        <title>Draft genome sequence of Jishengella sp. NA12.</title>
        <authorList>
            <person name="Sahin N."/>
            <person name="Ay H."/>
            <person name="Saygin H."/>
        </authorList>
    </citation>
    <scope>NUCLEOTIDE SEQUENCE [LARGE SCALE GENOMIC DNA]</scope>
    <source>
        <strain evidence="3 4">NA12</strain>
    </source>
</reference>
<evidence type="ECO:0000256" key="2">
    <source>
        <dbReference type="SAM" id="Phobius"/>
    </source>
</evidence>
<feature type="compositionally biased region" description="Pro residues" evidence="1">
    <location>
        <begin position="74"/>
        <end position="86"/>
    </location>
</feature>
<name>A0A2W2F656_9ACTN</name>
<dbReference type="OrthoDB" id="9915575at2"/>
<keyword evidence="4" id="KW-1185">Reference proteome</keyword>
<keyword evidence="2" id="KW-0812">Transmembrane</keyword>
<feature type="region of interest" description="Disordered" evidence="1">
    <location>
        <begin position="66"/>
        <end position="97"/>
    </location>
</feature>
<dbReference type="RefSeq" id="WP_111214715.1">
    <property type="nucleotide sequence ID" value="NZ_POTY01000095.1"/>
</dbReference>
<feature type="transmembrane region" description="Helical" evidence="2">
    <location>
        <begin position="39"/>
        <end position="61"/>
    </location>
</feature>
<comment type="caution">
    <text evidence="3">The sequence shown here is derived from an EMBL/GenBank/DDBJ whole genome shotgun (WGS) entry which is preliminary data.</text>
</comment>
<gene>
    <name evidence="3" type="ORF">C1I95_16425</name>
</gene>
<evidence type="ECO:0000256" key="1">
    <source>
        <dbReference type="SAM" id="MobiDB-lite"/>
    </source>
</evidence>
<evidence type="ECO:0000313" key="3">
    <source>
        <dbReference type="EMBL" id="PZG16987.1"/>
    </source>
</evidence>
<dbReference type="EMBL" id="POTY01000095">
    <property type="protein sequence ID" value="PZG16987.1"/>
    <property type="molecule type" value="Genomic_DNA"/>
</dbReference>
<keyword evidence="2" id="KW-0472">Membrane</keyword>